<organism evidence="1 2">
    <name type="scientific">Streptomyces cuspidosporus</name>
    <dbReference type="NCBI Taxonomy" id="66882"/>
    <lineage>
        <taxon>Bacteria</taxon>
        <taxon>Bacillati</taxon>
        <taxon>Actinomycetota</taxon>
        <taxon>Actinomycetes</taxon>
        <taxon>Kitasatosporales</taxon>
        <taxon>Streptomycetaceae</taxon>
        <taxon>Streptomyces</taxon>
    </lineage>
</organism>
<sequence length="213" mass="21171">MSVMESPAGGFGAPGPKSVHATGWVGGGAAVVVVRSALGPYLALITECTADASLSDGHLRADLGGAADATTLTCADVLYGSVGDPGHAARVLRRYPGCLLTTVRDADGADGGGRCVALARGGGVPVAVTAAGGPPISGREHALIASVLHAWLEAGLPLSALASAEWSFPWPGREPADEAPGAQGTRWAGVVLSPLSPLPLPPLLPPLAAKAIW</sequence>
<evidence type="ECO:0000313" key="1">
    <source>
        <dbReference type="EMBL" id="GAA2353098.1"/>
    </source>
</evidence>
<dbReference type="EMBL" id="BAAASD010000021">
    <property type="protein sequence ID" value="GAA2353098.1"/>
    <property type="molecule type" value="Genomic_DNA"/>
</dbReference>
<reference evidence="2" key="1">
    <citation type="journal article" date="2019" name="Int. J. Syst. Evol. Microbiol.">
        <title>The Global Catalogue of Microorganisms (GCM) 10K type strain sequencing project: providing services to taxonomists for standard genome sequencing and annotation.</title>
        <authorList>
            <consortium name="The Broad Institute Genomics Platform"/>
            <consortium name="The Broad Institute Genome Sequencing Center for Infectious Disease"/>
            <person name="Wu L."/>
            <person name="Ma J."/>
        </authorList>
    </citation>
    <scope>NUCLEOTIDE SEQUENCE [LARGE SCALE GENOMIC DNA]</scope>
    <source>
        <strain evidence="2">JCM 4316</strain>
    </source>
</reference>
<evidence type="ECO:0000313" key="2">
    <source>
        <dbReference type="Proteomes" id="UP001500253"/>
    </source>
</evidence>
<gene>
    <name evidence="1" type="ORF">GCM10010246_47310</name>
</gene>
<proteinExistence type="predicted"/>
<keyword evidence="2" id="KW-1185">Reference proteome</keyword>
<comment type="caution">
    <text evidence="1">The sequence shown here is derived from an EMBL/GenBank/DDBJ whole genome shotgun (WGS) entry which is preliminary data.</text>
</comment>
<dbReference type="Proteomes" id="UP001500253">
    <property type="component" value="Unassembled WGS sequence"/>
</dbReference>
<protein>
    <submittedName>
        <fullName evidence="1">Uncharacterized protein</fullName>
    </submittedName>
</protein>
<accession>A0ABP5THU5</accession>
<name>A0ABP5THU5_9ACTN</name>
<dbReference type="RefSeq" id="WP_346176409.1">
    <property type="nucleotide sequence ID" value="NZ_BAAASD010000021.1"/>
</dbReference>